<comment type="caution">
    <text evidence="2">The sequence shown here is derived from an EMBL/GenBank/DDBJ whole genome shotgun (WGS) entry which is preliminary data.</text>
</comment>
<evidence type="ECO:0000313" key="3">
    <source>
        <dbReference type="Proteomes" id="UP000717328"/>
    </source>
</evidence>
<dbReference type="Gene3D" id="3.40.390.10">
    <property type="entry name" value="Collagenase (Catalytic Domain)"/>
    <property type="match status" value="1"/>
</dbReference>
<dbReference type="AlphaFoldDB" id="A0A9P7K3V5"/>
<accession>A0A9P7K3V5</accession>
<dbReference type="GO" id="GO:0006508">
    <property type="term" value="P:proteolysis"/>
    <property type="evidence" value="ECO:0007669"/>
    <property type="project" value="InterPro"/>
</dbReference>
<dbReference type="GO" id="GO:0004222">
    <property type="term" value="F:metalloendopeptidase activity"/>
    <property type="evidence" value="ECO:0007669"/>
    <property type="project" value="InterPro"/>
</dbReference>
<sequence>MAQWTYYANVDFTQAHNRDDAMIRIGFKPNDGSWSFVGTDAERIKRGQVTMNLACIADRPTVSDRDRGIILHEWGHALGLAHEHQSPARRGTLTLDQNNTYTYYRRVERLSDDQIKSQILEMENVNDVSSYSTLDITSIMMYSMPSCINTEGISVPVNNELSDMDKAYIFINYPRKEPHPNAKDWTLKRALTVAGVPAKEIVAYLGLDDEGIRRDFNAWNILQRDQELSEPSIYAQSTGEKCADEGTR</sequence>
<gene>
    <name evidence="2" type="ORF">H0H81_010075</name>
</gene>
<evidence type="ECO:0000259" key="1">
    <source>
        <dbReference type="Pfam" id="PF01400"/>
    </source>
</evidence>
<dbReference type="EMBL" id="JABCKI010006021">
    <property type="protein sequence ID" value="KAG5635803.1"/>
    <property type="molecule type" value="Genomic_DNA"/>
</dbReference>
<proteinExistence type="predicted"/>
<dbReference type="Proteomes" id="UP000717328">
    <property type="component" value="Unassembled WGS sequence"/>
</dbReference>
<reference evidence="2" key="1">
    <citation type="submission" date="2021-02" db="EMBL/GenBank/DDBJ databases">
        <authorList>
            <person name="Nieuwenhuis M."/>
            <person name="Van De Peppel L.J.J."/>
        </authorList>
    </citation>
    <scope>NUCLEOTIDE SEQUENCE</scope>
    <source>
        <strain evidence="2">D49</strain>
    </source>
</reference>
<dbReference type="Pfam" id="PF01400">
    <property type="entry name" value="Astacin"/>
    <property type="match status" value="1"/>
</dbReference>
<name>A0A9P7K3V5_9AGAR</name>
<feature type="domain" description="Peptidase M12A" evidence="1">
    <location>
        <begin position="1"/>
        <end position="146"/>
    </location>
</feature>
<keyword evidence="3" id="KW-1185">Reference proteome</keyword>
<protein>
    <recommendedName>
        <fullName evidence="1">Peptidase M12A domain-containing protein</fullName>
    </recommendedName>
</protein>
<reference evidence="2" key="2">
    <citation type="submission" date="2021-10" db="EMBL/GenBank/DDBJ databases">
        <title>Phylogenomics reveals ancestral predisposition of the termite-cultivated fungus Termitomyces towards a domesticated lifestyle.</title>
        <authorList>
            <person name="Auxier B."/>
            <person name="Grum-Grzhimaylo A."/>
            <person name="Cardenas M.E."/>
            <person name="Lodge J.D."/>
            <person name="Laessoe T."/>
            <person name="Pedersen O."/>
            <person name="Smith M.E."/>
            <person name="Kuyper T.W."/>
            <person name="Franco-Molano E.A."/>
            <person name="Baroni T.J."/>
            <person name="Aanen D.K."/>
        </authorList>
    </citation>
    <scope>NUCLEOTIDE SEQUENCE</scope>
    <source>
        <strain evidence="2">D49</strain>
    </source>
</reference>
<dbReference type="OrthoDB" id="5945790at2759"/>
<organism evidence="2 3">
    <name type="scientific">Sphagnurus paluster</name>
    <dbReference type="NCBI Taxonomy" id="117069"/>
    <lineage>
        <taxon>Eukaryota</taxon>
        <taxon>Fungi</taxon>
        <taxon>Dikarya</taxon>
        <taxon>Basidiomycota</taxon>
        <taxon>Agaricomycotina</taxon>
        <taxon>Agaricomycetes</taxon>
        <taxon>Agaricomycetidae</taxon>
        <taxon>Agaricales</taxon>
        <taxon>Tricholomatineae</taxon>
        <taxon>Lyophyllaceae</taxon>
        <taxon>Sphagnurus</taxon>
    </lineage>
</organism>
<dbReference type="InterPro" id="IPR001506">
    <property type="entry name" value="Peptidase_M12A"/>
</dbReference>
<dbReference type="InterPro" id="IPR024079">
    <property type="entry name" value="MetalloPept_cat_dom_sf"/>
</dbReference>
<evidence type="ECO:0000313" key="2">
    <source>
        <dbReference type="EMBL" id="KAG5635803.1"/>
    </source>
</evidence>
<dbReference type="SUPFAM" id="SSF55486">
    <property type="entry name" value="Metalloproteases ('zincins'), catalytic domain"/>
    <property type="match status" value="1"/>
</dbReference>